<dbReference type="AlphaFoldDB" id="A0A1S9SW01"/>
<dbReference type="OMA" id="IMCSMRI"/>
<comment type="caution">
    <text evidence="1">The sequence shown here is derived from an EMBL/GenBank/DDBJ whole genome shotgun (WGS) entry which is preliminary data.</text>
</comment>
<evidence type="ECO:0000313" key="1">
    <source>
        <dbReference type="EMBL" id="OOR01938.1"/>
    </source>
</evidence>
<accession>A0A1S9SW01</accession>
<proteinExistence type="predicted"/>
<reference evidence="1 2" key="1">
    <citation type="submission" date="2017-01" db="EMBL/GenBank/DDBJ databases">
        <title>Bacillus cereus isolates.</title>
        <authorList>
            <person name="Beno S.M."/>
        </authorList>
    </citation>
    <scope>NUCLEOTIDE SEQUENCE [LARGE SCALE GENOMIC DNA]</scope>
    <source>
        <strain evidence="1 2">FSL W7-1108</strain>
    </source>
</reference>
<dbReference type="Proteomes" id="UP000190696">
    <property type="component" value="Unassembled WGS sequence"/>
</dbReference>
<dbReference type="EMBL" id="MUAI01000095">
    <property type="protein sequence ID" value="OOR01938.1"/>
    <property type="molecule type" value="Genomic_DNA"/>
</dbReference>
<sequence length="59" mass="6569">MEMLITLLLIGGMAALRVIAISKIELQTSESRVVTCPKCGRKIRRGNFAPYCNHCNVTF</sequence>
<evidence type="ECO:0000313" key="2">
    <source>
        <dbReference type="Proteomes" id="UP000190696"/>
    </source>
</evidence>
<organism evidence="1 2">
    <name type="scientific">Bacillus mycoides</name>
    <dbReference type="NCBI Taxonomy" id="1405"/>
    <lineage>
        <taxon>Bacteria</taxon>
        <taxon>Bacillati</taxon>
        <taxon>Bacillota</taxon>
        <taxon>Bacilli</taxon>
        <taxon>Bacillales</taxon>
        <taxon>Bacillaceae</taxon>
        <taxon>Bacillus</taxon>
        <taxon>Bacillus cereus group</taxon>
    </lineage>
</organism>
<name>A0A1S9SW01_BACMY</name>
<gene>
    <name evidence="1" type="ORF">BW900_30775</name>
</gene>
<protein>
    <submittedName>
        <fullName evidence="1">Uncharacterized protein</fullName>
    </submittedName>
</protein>